<comment type="caution">
    <text evidence="1">The sequence shown here is derived from an EMBL/GenBank/DDBJ whole genome shotgun (WGS) entry which is preliminary data.</text>
</comment>
<accession>A0A0F9M9Q0</accession>
<evidence type="ECO:0000313" key="1">
    <source>
        <dbReference type="EMBL" id="KKM96096.1"/>
    </source>
</evidence>
<organism evidence="1">
    <name type="scientific">marine sediment metagenome</name>
    <dbReference type="NCBI Taxonomy" id="412755"/>
    <lineage>
        <taxon>unclassified sequences</taxon>
        <taxon>metagenomes</taxon>
        <taxon>ecological metagenomes</taxon>
    </lineage>
</organism>
<gene>
    <name evidence="1" type="ORF">LCGC14_1181570</name>
</gene>
<protein>
    <submittedName>
        <fullName evidence="1">Uncharacterized protein</fullName>
    </submittedName>
</protein>
<dbReference type="AlphaFoldDB" id="A0A0F9M9Q0"/>
<dbReference type="EMBL" id="LAZR01005925">
    <property type="protein sequence ID" value="KKM96096.1"/>
    <property type="molecule type" value="Genomic_DNA"/>
</dbReference>
<proteinExistence type="predicted"/>
<reference evidence="1" key="1">
    <citation type="journal article" date="2015" name="Nature">
        <title>Complex archaea that bridge the gap between prokaryotes and eukaryotes.</title>
        <authorList>
            <person name="Spang A."/>
            <person name="Saw J.H."/>
            <person name="Jorgensen S.L."/>
            <person name="Zaremba-Niedzwiedzka K."/>
            <person name="Martijn J."/>
            <person name="Lind A.E."/>
            <person name="van Eijk R."/>
            <person name="Schleper C."/>
            <person name="Guy L."/>
            <person name="Ettema T.J."/>
        </authorList>
    </citation>
    <scope>NUCLEOTIDE SEQUENCE</scope>
</reference>
<sequence length="34" mass="4025">MTKVQDELNIIYLYILDLQQLDNDKEGGKLRCQI</sequence>
<name>A0A0F9M9Q0_9ZZZZ</name>